<keyword evidence="2" id="KW-0813">Transport</keyword>
<evidence type="ECO:0000256" key="2">
    <source>
        <dbReference type="ARBA" id="ARBA00022448"/>
    </source>
</evidence>
<evidence type="ECO:0000256" key="6">
    <source>
        <dbReference type="ARBA" id="ARBA00023136"/>
    </source>
</evidence>
<dbReference type="GO" id="GO:0022857">
    <property type="term" value="F:transmembrane transporter activity"/>
    <property type="evidence" value="ECO:0007669"/>
    <property type="project" value="InterPro"/>
</dbReference>
<sequence length="473" mass="48359">MDRSAQARTGEAGAMPTTSASRGLLAVLAATMLIDALEVSVMLVALPSVSARLGLTLTTAQWLVSGFALGFGGLLLFGARVVELLGRRRVYLAALAGFAAASVLSAVTRDPGVLIATRFVKGFCAALTAPTGMAIIQTTFRDGRDRNRAVSVYSLFGAAGFTTGLVLSGLLTEVSWQWTFLFPAPVALVLFAFGVRLIPGGPAGPPGGLRRFDLPGAASWCAALAALVYGIVSVADHGWADPRAFGALALAVLLMACFARVERVASRPLVRLGVVRDGTLIRSMLGAAALNGCNIGLLLTATVLLQNRLGWSPLQTALAFLPAGIPLVMTTPLAARIAARFGTSRLVALGSLGPPAACLLMLWRPVPADYTTGLLPPMLLLGAAFVLAFAALNIQAAARVSTADKGMAIGLYQSAVQVAAAVVPALTAALLATAGTRAALWLVTAVACVGMVAGLSGLRPHAASNLPESDAGA</sequence>
<feature type="transmembrane region" description="Helical" evidence="7">
    <location>
        <begin position="178"/>
        <end position="199"/>
    </location>
</feature>
<feature type="transmembrane region" description="Helical" evidence="7">
    <location>
        <begin position="59"/>
        <end position="78"/>
    </location>
</feature>
<feature type="transmembrane region" description="Helical" evidence="7">
    <location>
        <begin position="152"/>
        <end position="172"/>
    </location>
</feature>
<feature type="transmembrane region" description="Helical" evidence="7">
    <location>
        <begin position="438"/>
        <end position="458"/>
    </location>
</feature>
<dbReference type="Gene3D" id="1.20.1250.20">
    <property type="entry name" value="MFS general substrate transporter like domains"/>
    <property type="match status" value="1"/>
</dbReference>
<evidence type="ECO:0000313" key="10">
    <source>
        <dbReference type="Proteomes" id="UP000440096"/>
    </source>
</evidence>
<dbReference type="OrthoDB" id="7375466at2"/>
<dbReference type="SUPFAM" id="SSF103473">
    <property type="entry name" value="MFS general substrate transporter"/>
    <property type="match status" value="2"/>
</dbReference>
<feature type="transmembrane region" description="Helical" evidence="7">
    <location>
        <begin position="283"/>
        <end position="305"/>
    </location>
</feature>
<dbReference type="RefSeq" id="WP_154756754.1">
    <property type="nucleotide sequence ID" value="NZ_WMBA01000013.1"/>
</dbReference>
<dbReference type="InterPro" id="IPR011701">
    <property type="entry name" value="MFS"/>
</dbReference>
<keyword evidence="3" id="KW-1003">Cell membrane</keyword>
<evidence type="ECO:0000313" key="9">
    <source>
        <dbReference type="EMBL" id="MTD54526.1"/>
    </source>
</evidence>
<keyword evidence="5 7" id="KW-1133">Transmembrane helix</keyword>
<dbReference type="Proteomes" id="UP000440096">
    <property type="component" value="Unassembled WGS sequence"/>
</dbReference>
<feature type="transmembrane region" description="Helical" evidence="7">
    <location>
        <begin position="244"/>
        <end position="262"/>
    </location>
</feature>
<evidence type="ECO:0000256" key="1">
    <source>
        <dbReference type="ARBA" id="ARBA00004651"/>
    </source>
</evidence>
<feature type="transmembrane region" description="Helical" evidence="7">
    <location>
        <begin position="90"/>
        <end position="107"/>
    </location>
</feature>
<feature type="transmembrane region" description="Helical" evidence="7">
    <location>
        <begin position="378"/>
        <end position="398"/>
    </location>
</feature>
<proteinExistence type="predicted"/>
<evidence type="ECO:0000256" key="7">
    <source>
        <dbReference type="SAM" id="Phobius"/>
    </source>
</evidence>
<dbReference type="InterPro" id="IPR036259">
    <property type="entry name" value="MFS_trans_sf"/>
</dbReference>
<accession>A0A6N7Z563</accession>
<feature type="transmembrane region" description="Helical" evidence="7">
    <location>
        <begin position="346"/>
        <end position="366"/>
    </location>
</feature>
<dbReference type="PANTHER" id="PTHR42718">
    <property type="entry name" value="MAJOR FACILITATOR SUPERFAMILY MULTIDRUG TRANSPORTER MFSC"/>
    <property type="match status" value="1"/>
</dbReference>
<feature type="transmembrane region" description="Helical" evidence="7">
    <location>
        <begin position="211"/>
        <end position="232"/>
    </location>
</feature>
<evidence type="ECO:0000256" key="3">
    <source>
        <dbReference type="ARBA" id="ARBA00022475"/>
    </source>
</evidence>
<keyword evidence="6 7" id="KW-0472">Membrane</keyword>
<dbReference type="Gene3D" id="1.20.1720.10">
    <property type="entry name" value="Multidrug resistance protein D"/>
    <property type="match status" value="1"/>
</dbReference>
<keyword evidence="4 7" id="KW-0812">Transmembrane</keyword>
<protein>
    <submittedName>
        <fullName evidence="9">MFS transporter</fullName>
    </submittedName>
</protein>
<dbReference type="Pfam" id="PF07690">
    <property type="entry name" value="MFS_1"/>
    <property type="match status" value="1"/>
</dbReference>
<feature type="transmembrane region" description="Helical" evidence="7">
    <location>
        <begin position="119"/>
        <end position="140"/>
    </location>
</feature>
<dbReference type="InterPro" id="IPR020846">
    <property type="entry name" value="MFS_dom"/>
</dbReference>
<organism evidence="9 10">
    <name type="scientific">Amycolatopsis pithecellobii</name>
    <dbReference type="NCBI Taxonomy" id="664692"/>
    <lineage>
        <taxon>Bacteria</taxon>
        <taxon>Bacillati</taxon>
        <taxon>Actinomycetota</taxon>
        <taxon>Actinomycetes</taxon>
        <taxon>Pseudonocardiales</taxon>
        <taxon>Pseudonocardiaceae</taxon>
        <taxon>Amycolatopsis</taxon>
    </lineage>
</organism>
<dbReference type="PANTHER" id="PTHR42718:SF46">
    <property type="entry name" value="BLR6921 PROTEIN"/>
    <property type="match status" value="1"/>
</dbReference>
<keyword evidence="10" id="KW-1185">Reference proteome</keyword>
<name>A0A6N7Z563_9PSEU</name>
<feature type="domain" description="Major facilitator superfamily (MFS) profile" evidence="8">
    <location>
        <begin position="24"/>
        <end position="462"/>
    </location>
</feature>
<dbReference type="GO" id="GO:0005886">
    <property type="term" value="C:plasma membrane"/>
    <property type="evidence" value="ECO:0007669"/>
    <property type="project" value="UniProtKB-SubCell"/>
</dbReference>
<reference evidence="9 10" key="1">
    <citation type="submission" date="2019-11" db="EMBL/GenBank/DDBJ databases">
        <title>Draft genome of Amycolatopsis RM579.</title>
        <authorList>
            <person name="Duangmal K."/>
            <person name="Mingma R."/>
        </authorList>
    </citation>
    <scope>NUCLEOTIDE SEQUENCE [LARGE SCALE GENOMIC DNA]</scope>
    <source>
        <strain evidence="9 10">RM579</strain>
    </source>
</reference>
<feature type="transmembrane region" description="Helical" evidence="7">
    <location>
        <begin position="24"/>
        <end position="47"/>
    </location>
</feature>
<feature type="transmembrane region" description="Helical" evidence="7">
    <location>
        <begin position="317"/>
        <end position="339"/>
    </location>
</feature>
<dbReference type="PROSITE" id="PS50850">
    <property type="entry name" value="MFS"/>
    <property type="match status" value="1"/>
</dbReference>
<comment type="subcellular location">
    <subcellularLocation>
        <location evidence="1">Cell membrane</location>
        <topology evidence="1">Multi-pass membrane protein</topology>
    </subcellularLocation>
</comment>
<evidence type="ECO:0000256" key="4">
    <source>
        <dbReference type="ARBA" id="ARBA00022692"/>
    </source>
</evidence>
<dbReference type="AlphaFoldDB" id="A0A6N7Z563"/>
<dbReference type="InterPro" id="IPR005829">
    <property type="entry name" value="Sugar_transporter_CS"/>
</dbReference>
<feature type="transmembrane region" description="Helical" evidence="7">
    <location>
        <begin position="410"/>
        <end position="432"/>
    </location>
</feature>
<dbReference type="EMBL" id="WMBA01000013">
    <property type="protein sequence ID" value="MTD54526.1"/>
    <property type="molecule type" value="Genomic_DNA"/>
</dbReference>
<dbReference type="PROSITE" id="PS00216">
    <property type="entry name" value="SUGAR_TRANSPORT_1"/>
    <property type="match status" value="1"/>
</dbReference>
<evidence type="ECO:0000256" key="5">
    <source>
        <dbReference type="ARBA" id="ARBA00022989"/>
    </source>
</evidence>
<comment type="caution">
    <text evidence="9">The sequence shown here is derived from an EMBL/GenBank/DDBJ whole genome shotgun (WGS) entry which is preliminary data.</text>
</comment>
<gene>
    <name evidence="9" type="ORF">GKO32_11135</name>
</gene>
<evidence type="ECO:0000259" key="8">
    <source>
        <dbReference type="PROSITE" id="PS50850"/>
    </source>
</evidence>